<dbReference type="RefSeq" id="WP_149234009.1">
    <property type="nucleotide sequence ID" value="NZ_JALJXJ010000015.1"/>
</dbReference>
<dbReference type="Proteomes" id="UP000324927">
    <property type="component" value="Unassembled WGS sequence"/>
</dbReference>
<dbReference type="AlphaFoldDB" id="A0A5A9GGN5"/>
<evidence type="ECO:0000313" key="1">
    <source>
        <dbReference type="EMBL" id="KAA0593015.1"/>
    </source>
</evidence>
<proteinExistence type="predicted"/>
<gene>
    <name evidence="1" type="ORF">FZ942_26190</name>
</gene>
<keyword evidence="2" id="KW-1185">Reference proteome</keyword>
<dbReference type="OrthoDB" id="7293840at2"/>
<evidence type="ECO:0000313" key="2">
    <source>
        <dbReference type="Proteomes" id="UP000324927"/>
    </source>
</evidence>
<dbReference type="EMBL" id="VTTN01000013">
    <property type="protein sequence ID" value="KAA0593015.1"/>
    <property type="molecule type" value="Genomic_DNA"/>
</dbReference>
<reference evidence="1 2" key="1">
    <citation type="submission" date="2019-08" db="EMBL/GenBank/DDBJ databases">
        <authorList>
            <person name="Grouzdev D."/>
            <person name="Tikhonova E."/>
            <person name="Kravchenko I."/>
        </authorList>
    </citation>
    <scope>NUCLEOTIDE SEQUENCE [LARGE SCALE GENOMIC DNA]</scope>
    <source>
        <strain evidence="1 2">59b</strain>
    </source>
</reference>
<comment type="caution">
    <text evidence="1">The sequence shown here is derived from an EMBL/GenBank/DDBJ whole genome shotgun (WGS) entry which is preliminary data.</text>
</comment>
<organism evidence="1 2">
    <name type="scientific">Azospirillum lipoferum</name>
    <dbReference type="NCBI Taxonomy" id="193"/>
    <lineage>
        <taxon>Bacteria</taxon>
        <taxon>Pseudomonadati</taxon>
        <taxon>Pseudomonadota</taxon>
        <taxon>Alphaproteobacteria</taxon>
        <taxon>Rhodospirillales</taxon>
        <taxon>Azospirillaceae</taxon>
        <taxon>Azospirillum</taxon>
    </lineage>
</organism>
<evidence type="ECO:0008006" key="3">
    <source>
        <dbReference type="Google" id="ProtNLM"/>
    </source>
</evidence>
<name>A0A5A9GGN5_AZOLI</name>
<sequence length="526" mass="55992">MDIHLYDLVAYHKASGHLHRWPLCAGSVAYQSRSGDNPPSVTWLPLVGQWPSVAVTAAADGARAQIDDLRLINVRQTDDLPRHASVYDMTAGVWLRVPLGTRPLNLLLTDYIVQAVTERVAAAGAPLDTAVTVWQAKAGMISPDVTELRLPVYDRQLDFDTPIQKEDAKYAGTGGYEGPETLKNALKERCFGHCPMVQPTYLGIVDFGSGAGGLLHVWSVNGGLPIADVPRGWSGGVAVSKTAGIPGSNQFRVDVATGRIHTAVHYEDFRVEVKGDKSGGVWRRYIGEVIAFLATTHGGIVSAADVGGMDATPRTVGLYLPAGDGRTHRDAYGKLVGSVPRGRWFVDLQDRLVVTRLPRAMAATPTRSYSKVSGATDGLKPTAGGSVTPTKKVTVLYAENPSPTAAAVDATPADTALWTQQWRESDSATDPVIQAAYGVSAKTDRIETALTLKADADAEAPLWLAEKAWPPQPYSLKVRDGAPGLWIGGAVTVVDDIAGFETGGPLVITGRTNRDKGGGATLYGER</sequence>
<protein>
    <recommendedName>
        <fullName evidence="3">Tip attachment protein J domain-containing protein</fullName>
    </recommendedName>
</protein>
<accession>A0A5A9GGN5</accession>